<feature type="binding site" evidence="5">
    <location>
        <position position="563"/>
    </location>
    <ligand>
        <name>Mg(2+)</name>
        <dbReference type="ChEBI" id="CHEBI:18420"/>
    </ligand>
</feature>
<dbReference type="SUPFAM" id="SSF81383">
    <property type="entry name" value="F-box domain"/>
    <property type="match status" value="1"/>
</dbReference>
<reference evidence="8" key="1">
    <citation type="submission" date="2022-10" db="EMBL/GenBank/DDBJ databases">
        <title>Novel sulphate-reducing endosymbionts in the free-living metamonad Anaeramoeba.</title>
        <authorList>
            <person name="Jerlstrom-Hultqvist J."/>
            <person name="Cepicka I."/>
            <person name="Gallot-Lavallee L."/>
            <person name="Salas-Leiva D."/>
            <person name="Curtis B.A."/>
            <person name="Zahonova K."/>
            <person name="Pipaliya S."/>
            <person name="Dacks J."/>
            <person name="Roger A.J."/>
        </authorList>
    </citation>
    <scope>NUCLEOTIDE SEQUENCE</scope>
    <source>
        <strain evidence="8">BMAN</strain>
    </source>
</reference>
<comment type="caution">
    <text evidence="8">The sequence shown here is derived from an EMBL/GenBank/DDBJ whole genome shotgun (WGS) entry which is preliminary data.</text>
</comment>
<dbReference type="Gene3D" id="2.130.10.30">
    <property type="entry name" value="Regulator of chromosome condensation 1/beta-lactamase-inhibitor protein II"/>
    <property type="match status" value="1"/>
</dbReference>
<keyword evidence="5" id="KW-0479">Metal-binding</keyword>
<dbReference type="Pfam" id="PF00025">
    <property type="entry name" value="Arf"/>
    <property type="match status" value="1"/>
</dbReference>
<dbReference type="InterPro" id="IPR000408">
    <property type="entry name" value="Reg_chr_condens"/>
</dbReference>
<dbReference type="EMBL" id="JAPDFW010000064">
    <property type="protein sequence ID" value="KAJ5075561.1"/>
    <property type="molecule type" value="Genomic_DNA"/>
</dbReference>
<comment type="similarity">
    <text evidence="1">Belongs to the small GTPase superfamily. Arf family.</text>
</comment>
<dbReference type="InterPro" id="IPR009091">
    <property type="entry name" value="RCC1/BLIP-II"/>
</dbReference>
<proteinExistence type="inferred from homology"/>
<name>A0A9Q0LL94_ANAIG</name>
<evidence type="ECO:0000256" key="5">
    <source>
        <dbReference type="PIRSR" id="PIRSR606689-2"/>
    </source>
</evidence>
<dbReference type="CDD" id="cd00878">
    <property type="entry name" value="Arf_Arl"/>
    <property type="match status" value="1"/>
</dbReference>
<sequence length="720" mass="82736">MNIFICGSNQNNAILYEGTPSKIIYEPINITPIINQIANNDEIIRISCGSSITVLGFKSGKILLWGIPLLTSKPSYQQNQKENEKENQIKIQKLNAQNKNDKKLIQKRSQFIIPINNFIEKNIQMIYCGTLSLLVLVNGEVFYTNLVFQTNPKKKIDFIRFEFSEKIKSISTGSDFNFAIDFKGNLYSWGRNSNGQLGVGDNESRSKPELISKLSNSIKKISGGGYHFIALTKTNQLYSCGKNKNGQLGLGDLNDRNIPTLVELPKNIGEIKNIKCGDVQSILLNKEGKVYVCGRGISIGIPEKENQTEFVEIISDINVKITNIFANGGYGASYCIFLDSEGKGYSVGVNKFGQLGIEYQNSNEKEIEALNKPMRINIPDEYSIKYCGCGWIHSCFITLQKEEEFNPNENLNQNSNQNRKEIEKKEIEEEIRYQKSLGNFWVLPPEQIIQILSLLPRNNIILLTLTSWEFNKIASHNWIWQDIFINQFGQPAKKDRKIINDPKNLDYGWKKAYFSKMFCYEDCIFHPNVLSENDFLKIPKRKFWQKAKQVRILLFGLDASGKTSILYRLKLGTILTTIPTVGFNVEPVKSSNFFNEINVWDVGGSYNLRPLWRRYYDNTDGFVFVVDGKDHERLEEAREFFLTFLNDPMLVDCVILILVHKQDLSNALTPKKIVEYFNLYSIDRIWGVFPTSIHFKPSLINAFKWFDYQLYLAKNPKKKK</sequence>
<evidence type="ECO:0000256" key="1">
    <source>
        <dbReference type="ARBA" id="ARBA00010290"/>
    </source>
</evidence>
<protein>
    <submittedName>
        <fullName evidence="8">Adp-ribosylation factor 1</fullName>
    </submittedName>
</protein>
<dbReference type="InterPro" id="IPR051553">
    <property type="entry name" value="Ran_GTPase-activating"/>
</dbReference>
<dbReference type="SMART" id="SM00178">
    <property type="entry name" value="SAR"/>
    <property type="match status" value="1"/>
</dbReference>
<dbReference type="Pfam" id="PF00415">
    <property type="entry name" value="RCC1"/>
    <property type="match status" value="3"/>
</dbReference>
<keyword evidence="5" id="KW-0460">Magnesium</keyword>
<dbReference type="PROSITE" id="PS50012">
    <property type="entry name" value="RCC1_3"/>
    <property type="match status" value="3"/>
</dbReference>
<feature type="binding site" evidence="4">
    <location>
        <begin position="556"/>
        <end position="563"/>
    </location>
    <ligand>
        <name>GTP</name>
        <dbReference type="ChEBI" id="CHEBI:37565"/>
    </ligand>
</feature>
<dbReference type="PROSITE" id="PS51417">
    <property type="entry name" value="ARF"/>
    <property type="match status" value="1"/>
</dbReference>
<dbReference type="Pfam" id="PF12937">
    <property type="entry name" value="F-box-like"/>
    <property type="match status" value="1"/>
</dbReference>
<dbReference type="InterPro" id="IPR001810">
    <property type="entry name" value="F-box_dom"/>
</dbReference>
<dbReference type="FunFam" id="3.40.50.300:FF:000412">
    <property type="entry name" value="ADP-ribosylation factor 1"/>
    <property type="match status" value="1"/>
</dbReference>
<dbReference type="GO" id="GO:0003924">
    <property type="term" value="F:GTPase activity"/>
    <property type="evidence" value="ECO:0007669"/>
    <property type="project" value="InterPro"/>
</dbReference>
<dbReference type="PANTHER" id="PTHR45982:SF1">
    <property type="entry name" value="REGULATOR OF CHROMOSOME CONDENSATION"/>
    <property type="match status" value="1"/>
</dbReference>
<dbReference type="GO" id="GO:0005525">
    <property type="term" value="F:GTP binding"/>
    <property type="evidence" value="ECO:0007669"/>
    <property type="project" value="UniProtKB-KW"/>
</dbReference>
<dbReference type="PROSITE" id="PS50181">
    <property type="entry name" value="FBOX"/>
    <property type="match status" value="1"/>
</dbReference>
<keyword evidence="9" id="KW-1185">Reference proteome</keyword>
<feature type="repeat" description="RCC1" evidence="6">
    <location>
        <begin position="235"/>
        <end position="287"/>
    </location>
</feature>
<dbReference type="Gene3D" id="3.40.50.300">
    <property type="entry name" value="P-loop containing nucleotide triphosphate hydrolases"/>
    <property type="match status" value="1"/>
</dbReference>
<evidence type="ECO:0000256" key="2">
    <source>
        <dbReference type="ARBA" id="ARBA00022741"/>
    </source>
</evidence>
<evidence type="ECO:0000256" key="6">
    <source>
        <dbReference type="PROSITE-ProRule" id="PRU00235"/>
    </source>
</evidence>
<dbReference type="InterPro" id="IPR006689">
    <property type="entry name" value="Small_GTPase_ARF/SAR"/>
</dbReference>
<dbReference type="SUPFAM" id="SSF50985">
    <property type="entry name" value="RCC1/BLIP-II"/>
    <property type="match status" value="1"/>
</dbReference>
<dbReference type="InterPro" id="IPR036047">
    <property type="entry name" value="F-box-like_dom_sf"/>
</dbReference>
<dbReference type="OrthoDB" id="10256179at2759"/>
<feature type="repeat" description="RCC1" evidence="6">
    <location>
        <begin position="184"/>
        <end position="234"/>
    </location>
</feature>
<feature type="binding site" evidence="5">
    <location>
        <position position="580"/>
    </location>
    <ligand>
        <name>Mg(2+)</name>
        <dbReference type="ChEBI" id="CHEBI:18420"/>
    </ligand>
</feature>
<organism evidence="8 9">
    <name type="scientific">Anaeramoeba ignava</name>
    <name type="common">Anaerobic marine amoeba</name>
    <dbReference type="NCBI Taxonomy" id="1746090"/>
    <lineage>
        <taxon>Eukaryota</taxon>
        <taxon>Metamonada</taxon>
        <taxon>Anaeramoebidae</taxon>
        <taxon>Anaeramoeba</taxon>
    </lineage>
</organism>
<dbReference type="PANTHER" id="PTHR45982">
    <property type="entry name" value="REGULATOR OF CHROMOSOME CONDENSATION"/>
    <property type="match status" value="1"/>
</dbReference>
<feature type="domain" description="F-box" evidence="7">
    <location>
        <begin position="437"/>
        <end position="483"/>
    </location>
</feature>
<feature type="repeat" description="RCC1" evidence="6">
    <location>
        <begin position="342"/>
        <end position="400"/>
    </location>
</feature>
<dbReference type="GO" id="GO:0046872">
    <property type="term" value="F:metal ion binding"/>
    <property type="evidence" value="ECO:0007669"/>
    <property type="project" value="UniProtKB-KW"/>
</dbReference>
<dbReference type="SUPFAM" id="SSF52540">
    <property type="entry name" value="P-loop containing nucleoside triphosphate hydrolases"/>
    <property type="match status" value="1"/>
</dbReference>
<keyword evidence="3 4" id="KW-0342">GTP-binding</keyword>
<dbReference type="PRINTS" id="PR00328">
    <property type="entry name" value="SAR1GTPBP"/>
</dbReference>
<dbReference type="SMART" id="SM00177">
    <property type="entry name" value="ARF"/>
    <property type="match status" value="1"/>
</dbReference>
<dbReference type="Proteomes" id="UP001149090">
    <property type="component" value="Unassembled WGS sequence"/>
</dbReference>
<evidence type="ECO:0000313" key="8">
    <source>
        <dbReference type="EMBL" id="KAJ5075561.1"/>
    </source>
</evidence>
<dbReference type="AlphaFoldDB" id="A0A9Q0LL94"/>
<gene>
    <name evidence="8" type="ORF">M0811_07131</name>
</gene>
<evidence type="ECO:0000313" key="9">
    <source>
        <dbReference type="Proteomes" id="UP001149090"/>
    </source>
</evidence>
<evidence type="ECO:0000256" key="3">
    <source>
        <dbReference type="ARBA" id="ARBA00023134"/>
    </source>
</evidence>
<evidence type="ECO:0000256" key="4">
    <source>
        <dbReference type="PIRSR" id="PIRSR606689-1"/>
    </source>
</evidence>
<accession>A0A9Q0LL94</accession>
<evidence type="ECO:0000259" key="7">
    <source>
        <dbReference type="PROSITE" id="PS50181"/>
    </source>
</evidence>
<dbReference type="GO" id="GO:0030010">
    <property type="term" value="P:establishment of cell polarity"/>
    <property type="evidence" value="ECO:0007669"/>
    <property type="project" value="UniProtKB-ARBA"/>
</dbReference>
<keyword evidence="2 4" id="KW-0547">Nucleotide-binding</keyword>
<dbReference type="InterPro" id="IPR027417">
    <property type="entry name" value="P-loop_NTPase"/>
</dbReference>
<dbReference type="Gene3D" id="1.20.1280.50">
    <property type="match status" value="1"/>
</dbReference>
<feature type="binding site" evidence="4">
    <location>
        <position position="604"/>
    </location>
    <ligand>
        <name>GTP</name>
        <dbReference type="ChEBI" id="CHEBI:37565"/>
    </ligand>
</feature>